<dbReference type="Proteomes" id="UP000256869">
    <property type="component" value="Unassembled WGS sequence"/>
</dbReference>
<accession>A0A3D9IJ66</accession>
<gene>
    <name evidence="2" type="ORF">DFP95_105116</name>
</gene>
<evidence type="ECO:0000313" key="3">
    <source>
        <dbReference type="Proteomes" id="UP000256869"/>
    </source>
</evidence>
<sequence length="66" mass="7298">MDLVDIKDVSAGLFVTGVIFIMMIGSFLSLGVLRFFQLKKRQGGMYMGLSALSFVGMILVVNTWFS</sequence>
<comment type="caution">
    <text evidence="2">The sequence shown here is derived from an EMBL/GenBank/DDBJ whole genome shotgun (WGS) entry which is preliminary data.</text>
</comment>
<evidence type="ECO:0000313" key="2">
    <source>
        <dbReference type="EMBL" id="RED61687.1"/>
    </source>
</evidence>
<protein>
    <submittedName>
        <fullName evidence="2">Uncharacterized protein</fullName>
    </submittedName>
</protein>
<keyword evidence="1" id="KW-1133">Transmembrane helix</keyword>
<proteinExistence type="predicted"/>
<dbReference type="RefSeq" id="WP_115992722.1">
    <property type="nucleotide sequence ID" value="NZ_QRDY01000005.1"/>
</dbReference>
<reference evidence="2 3" key="1">
    <citation type="submission" date="2018-07" db="EMBL/GenBank/DDBJ databases">
        <title>Genomic Encyclopedia of Type Strains, Phase III (KMG-III): the genomes of soil and plant-associated and newly described type strains.</title>
        <authorList>
            <person name="Whitman W."/>
        </authorList>
    </citation>
    <scope>NUCLEOTIDE SEQUENCE [LARGE SCALE GENOMIC DNA]</scope>
    <source>
        <strain evidence="2 3">CECT 8236</strain>
    </source>
</reference>
<feature type="transmembrane region" description="Helical" evidence="1">
    <location>
        <begin position="12"/>
        <end position="33"/>
    </location>
</feature>
<keyword evidence="1" id="KW-0472">Membrane</keyword>
<dbReference type="OrthoDB" id="2680550at2"/>
<keyword evidence="1" id="KW-0812">Transmembrane</keyword>
<organism evidence="2 3">
    <name type="scientific">Cohnella lupini</name>
    <dbReference type="NCBI Taxonomy" id="1294267"/>
    <lineage>
        <taxon>Bacteria</taxon>
        <taxon>Bacillati</taxon>
        <taxon>Bacillota</taxon>
        <taxon>Bacilli</taxon>
        <taxon>Bacillales</taxon>
        <taxon>Paenibacillaceae</taxon>
        <taxon>Cohnella</taxon>
    </lineage>
</organism>
<evidence type="ECO:0000256" key="1">
    <source>
        <dbReference type="SAM" id="Phobius"/>
    </source>
</evidence>
<name>A0A3D9IJ66_9BACL</name>
<dbReference type="AlphaFoldDB" id="A0A3D9IJ66"/>
<keyword evidence="3" id="KW-1185">Reference proteome</keyword>
<dbReference type="EMBL" id="QRDY01000005">
    <property type="protein sequence ID" value="RED61687.1"/>
    <property type="molecule type" value="Genomic_DNA"/>
</dbReference>
<feature type="transmembrane region" description="Helical" evidence="1">
    <location>
        <begin position="45"/>
        <end position="65"/>
    </location>
</feature>